<evidence type="ECO:0000256" key="1">
    <source>
        <dbReference type="ARBA" id="ARBA00001971"/>
    </source>
</evidence>
<organism evidence="10 11">
    <name type="scientific">Penicillium patulum</name>
    <name type="common">Penicillium griseofulvum</name>
    <dbReference type="NCBI Taxonomy" id="5078"/>
    <lineage>
        <taxon>Eukaryota</taxon>
        <taxon>Fungi</taxon>
        <taxon>Dikarya</taxon>
        <taxon>Ascomycota</taxon>
        <taxon>Pezizomycotina</taxon>
        <taxon>Eurotiomycetes</taxon>
        <taxon>Eurotiomycetidae</taxon>
        <taxon>Eurotiales</taxon>
        <taxon>Aspergillaceae</taxon>
        <taxon>Penicillium</taxon>
    </lineage>
</organism>
<dbReference type="EMBL" id="LHQR01000048">
    <property type="protein sequence ID" value="KXG50007.1"/>
    <property type="molecule type" value="Genomic_DNA"/>
</dbReference>
<keyword evidence="11" id="KW-1185">Reference proteome</keyword>
<dbReference type="InterPro" id="IPR001128">
    <property type="entry name" value="Cyt_P450"/>
</dbReference>
<reference evidence="10 11" key="1">
    <citation type="journal article" date="2016" name="BMC Genomics">
        <title>Genome sequencing and secondary metabolism of the postharvest pathogen Penicillium griseofulvum.</title>
        <authorList>
            <person name="Banani H."/>
            <person name="Marcet-Houben M."/>
            <person name="Ballester A.R."/>
            <person name="Abbruscato P."/>
            <person name="Gonzalez-Candelas L."/>
            <person name="Gabaldon T."/>
            <person name="Spadaro D."/>
        </authorList>
    </citation>
    <scope>NUCLEOTIDE SEQUENCE [LARGE SCALE GENOMIC DNA]</scope>
    <source>
        <strain evidence="10 11">PG3</strain>
    </source>
</reference>
<dbReference type="GO" id="GO:0020037">
    <property type="term" value="F:heme binding"/>
    <property type="evidence" value="ECO:0007669"/>
    <property type="project" value="InterPro"/>
</dbReference>
<evidence type="ECO:0000313" key="11">
    <source>
        <dbReference type="Proteomes" id="UP000070168"/>
    </source>
</evidence>
<dbReference type="OrthoDB" id="3945418at2759"/>
<dbReference type="GO" id="GO:0005506">
    <property type="term" value="F:iron ion binding"/>
    <property type="evidence" value="ECO:0007669"/>
    <property type="project" value="InterPro"/>
</dbReference>
<feature type="transmembrane region" description="Helical" evidence="9">
    <location>
        <begin position="12"/>
        <end position="33"/>
    </location>
</feature>
<dbReference type="PANTHER" id="PTHR24305:SF157">
    <property type="entry name" value="N-ACETYLTRYPTOPHAN 6-HYDROXYLASE IVOC-RELATED"/>
    <property type="match status" value="1"/>
</dbReference>
<evidence type="ECO:0000313" key="10">
    <source>
        <dbReference type="EMBL" id="KXG50007.1"/>
    </source>
</evidence>
<name>A0A135LM11_PENPA</name>
<evidence type="ECO:0000256" key="6">
    <source>
        <dbReference type="ARBA" id="ARBA00023004"/>
    </source>
</evidence>
<dbReference type="GO" id="GO:0043386">
    <property type="term" value="P:mycotoxin biosynthetic process"/>
    <property type="evidence" value="ECO:0007669"/>
    <property type="project" value="UniProtKB-ARBA"/>
</dbReference>
<comment type="cofactor">
    <cofactor evidence="1 8">
        <name>heme</name>
        <dbReference type="ChEBI" id="CHEBI:30413"/>
    </cofactor>
</comment>
<keyword evidence="6 8" id="KW-0408">Iron</keyword>
<dbReference type="RefSeq" id="XP_040648543.1">
    <property type="nucleotide sequence ID" value="XM_040793688.1"/>
</dbReference>
<comment type="caution">
    <text evidence="10">The sequence shown here is derived from an EMBL/GenBank/DDBJ whole genome shotgun (WGS) entry which is preliminary data.</text>
</comment>
<dbReference type="Proteomes" id="UP000070168">
    <property type="component" value="Unassembled WGS sequence"/>
</dbReference>
<evidence type="ECO:0000256" key="3">
    <source>
        <dbReference type="ARBA" id="ARBA00022617"/>
    </source>
</evidence>
<keyword evidence="3 8" id="KW-0349">Heme</keyword>
<dbReference type="GO" id="GO:0016705">
    <property type="term" value="F:oxidoreductase activity, acting on paired donors, with incorporation or reduction of molecular oxygen"/>
    <property type="evidence" value="ECO:0007669"/>
    <property type="project" value="InterPro"/>
</dbReference>
<keyword evidence="5" id="KW-0560">Oxidoreductase</keyword>
<dbReference type="SUPFAM" id="SSF48264">
    <property type="entry name" value="Cytochrome P450"/>
    <property type="match status" value="1"/>
</dbReference>
<keyword evidence="7" id="KW-0503">Monooxygenase</keyword>
<keyword evidence="9" id="KW-1133">Transmembrane helix</keyword>
<dbReference type="InterPro" id="IPR050121">
    <property type="entry name" value="Cytochrome_P450_monoxygenase"/>
</dbReference>
<dbReference type="InterPro" id="IPR036396">
    <property type="entry name" value="Cyt_P450_sf"/>
</dbReference>
<evidence type="ECO:0000256" key="8">
    <source>
        <dbReference type="PIRSR" id="PIRSR602401-1"/>
    </source>
</evidence>
<evidence type="ECO:0000256" key="4">
    <source>
        <dbReference type="ARBA" id="ARBA00022723"/>
    </source>
</evidence>
<keyword evidence="4 8" id="KW-0479">Metal-binding</keyword>
<evidence type="ECO:0000256" key="7">
    <source>
        <dbReference type="ARBA" id="ARBA00023033"/>
    </source>
</evidence>
<dbReference type="AlphaFoldDB" id="A0A135LM11"/>
<sequence>MDYLSFNITEYLLFLVYAFLGYKVANVIYRLYFSPLAGFPGPRLAAATSLYEFYFDVLQGGQFMFHLERLHAKYGPIVRINPRELHIKDPSFYDTLYGGPLNKRDRDPPFIQTGMPLSTFETAPSGLHRERRKLLSPFLSTQAVTGLQSVVREKVDLICGHMSRRVGTGEFMDMHALSASFAADVMSSYVFGPENCYGYLNNAEISNEWKKNINSIFEALLFLRHLPYTLDPARVFPNFTGWLFPTYEFIHRMEQKVHHDVKAVYGKPVEKSIISSVLANEKVPAYDKGLKRLKDEMHFLMLAGTDAPSQALAVTMFHLLWNPEPYKKLKEELDEAFPVLADADWNKLKSLPYLPYKTAVLKEGLRISAIVTTRLPRIAPDEALRYGKWTIPPGTPVGMSIHSILRDPTVYTEPLKFIPERWMGPPEEVRVLDRYLVAFAKGNSSCMGQSMAWSWLYAVIGTVVRKFQLELHETDEKNVRIVRDCFNGQTVPGLNVINVKVVKEFS</sequence>
<evidence type="ECO:0000256" key="9">
    <source>
        <dbReference type="SAM" id="Phobius"/>
    </source>
</evidence>
<dbReference type="GeneID" id="63708988"/>
<keyword evidence="9" id="KW-0812">Transmembrane</keyword>
<dbReference type="Gene3D" id="1.10.630.10">
    <property type="entry name" value="Cytochrome P450"/>
    <property type="match status" value="1"/>
</dbReference>
<accession>A0A135LM11</accession>
<dbReference type="OMA" id="FHLLWNP"/>
<feature type="binding site" description="axial binding residue" evidence="8">
    <location>
        <position position="446"/>
    </location>
    <ligand>
        <name>heme</name>
        <dbReference type="ChEBI" id="CHEBI:30413"/>
    </ligand>
    <ligandPart>
        <name>Fe</name>
        <dbReference type="ChEBI" id="CHEBI:18248"/>
    </ligandPart>
</feature>
<gene>
    <name evidence="10" type="ORF">PGRI_059750</name>
</gene>
<protein>
    <submittedName>
        <fullName evidence="10">Cytochrome P450</fullName>
    </submittedName>
</protein>
<comment type="similarity">
    <text evidence="2">Belongs to the cytochrome P450 family.</text>
</comment>
<dbReference type="InterPro" id="IPR002401">
    <property type="entry name" value="Cyt_P450_E_grp-I"/>
</dbReference>
<dbReference type="Pfam" id="PF00067">
    <property type="entry name" value="p450"/>
    <property type="match status" value="1"/>
</dbReference>
<dbReference type="GO" id="GO:0004497">
    <property type="term" value="F:monooxygenase activity"/>
    <property type="evidence" value="ECO:0007669"/>
    <property type="project" value="UniProtKB-KW"/>
</dbReference>
<dbReference type="STRING" id="5078.A0A135LM11"/>
<dbReference type="PRINTS" id="PR00463">
    <property type="entry name" value="EP450I"/>
</dbReference>
<evidence type="ECO:0000256" key="5">
    <source>
        <dbReference type="ARBA" id="ARBA00023002"/>
    </source>
</evidence>
<dbReference type="CDD" id="cd11062">
    <property type="entry name" value="CYP58-like"/>
    <property type="match status" value="1"/>
</dbReference>
<dbReference type="PANTHER" id="PTHR24305">
    <property type="entry name" value="CYTOCHROME P450"/>
    <property type="match status" value="1"/>
</dbReference>
<proteinExistence type="inferred from homology"/>
<evidence type="ECO:0000256" key="2">
    <source>
        <dbReference type="ARBA" id="ARBA00010617"/>
    </source>
</evidence>
<keyword evidence="9" id="KW-0472">Membrane</keyword>